<accession>A0ABU5N5E0</accession>
<evidence type="ECO:0000256" key="1">
    <source>
        <dbReference type="SAM" id="MobiDB-lite"/>
    </source>
</evidence>
<protein>
    <submittedName>
        <fullName evidence="3">Uncharacterized protein</fullName>
    </submittedName>
</protein>
<keyword evidence="2" id="KW-0812">Transmembrane</keyword>
<evidence type="ECO:0000313" key="3">
    <source>
        <dbReference type="EMBL" id="MDZ8161291.1"/>
    </source>
</evidence>
<name>A0ABU5N5E0_9MICO</name>
<feature type="transmembrane region" description="Helical" evidence="2">
    <location>
        <begin position="46"/>
        <end position="68"/>
    </location>
</feature>
<sequence length="117" mass="12067">MPDSIETLTFAATVSRSIADVAMLIAVPSAIVLAVLLALDNADLLIVPLAGLTVSVLLAAVGLGAQYVQPLIDVLIVTAAAAGVGTGVRLLLERRARRSRSDEHDEEGPEVGGRQLS</sequence>
<organism evidence="3 4">
    <name type="scientific">Microbacterium aquimaris</name>
    <dbReference type="NCBI Taxonomy" id="459816"/>
    <lineage>
        <taxon>Bacteria</taxon>
        <taxon>Bacillati</taxon>
        <taxon>Actinomycetota</taxon>
        <taxon>Actinomycetes</taxon>
        <taxon>Micrococcales</taxon>
        <taxon>Microbacteriaceae</taxon>
        <taxon>Microbacterium</taxon>
    </lineage>
</organism>
<feature type="transmembrane region" description="Helical" evidence="2">
    <location>
        <begin position="18"/>
        <end position="39"/>
    </location>
</feature>
<proteinExistence type="predicted"/>
<feature type="transmembrane region" description="Helical" evidence="2">
    <location>
        <begin position="74"/>
        <end position="92"/>
    </location>
</feature>
<dbReference type="Proteomes" id="UP001291912">
    <property type="component" value="Unassembled WGS sequence"/>
</dbReference>
<evidence type="ECO:0000256" key="2">
    <source>
        <dbReference type="SAM" id="Phobius"/>
    </source>
</evidence>
<keyword evidence="2" id="KW-0472">Membrane</keyword>
<gene>
    <name evidence="3" type="ORF">R2Q92_05530</name>
</gene>
<keyword evidence="2" id="KW-1133">Transmembrane helix</keyword>
<evidence type="ECO:0000313" key="4">
    <source>
        <dbReference type="Proteomes" id="UP001291912"/>
    </source>
</evidence>
<reference evidence="3 4" key="1">
    <citation type="submission" date="2023-10" db="EMBL/GenBank/DDBJ databases">
        <title>Microbacterium xanthum sp. nov., isolated from seaweed.</title>
        <authorList>
            <person name="Lee S.D."/>
        </authorList>
    </citation>
    <scope>NUCLEOTIDE SEQUENCE [LARGE SCALE GENOMIC DNA]</scope>
    <source>
        <strain evidence="3 4">KCTC 19124</strain>
    </source>
</reference>
<dbReference type="EMBL" id="JAWJYN010000001">
    <property type="protein sequence ID" value="MDZ8161291.1"/>
    <property type="molecule type" value="Genomic_DNA"/>
</dbReference>
<comment type="caution">
    <text evidence="3">The sequence shown here is derived from an EMBL/GenBank/DDBJ whole genome shotgun (WGS) entry which is preliminary data.</text>
</comment>
<feature type="region of interest" description="Disordered" evidence="1">
    <location>
        <begin position="96"/>
        <end position="117"/>
    </location>
</feature>
<keyword evidence="4" id="KW-1185">Reference proteome</keyword>
<dbReference type="RefSeq" id="WP_194423929.1">
    <property type="nucleotide sequence ID" value="NZ_BAAAPT010000001.1"/>
</dbReference>